<feature type="chain" id="PRO_5046387611" description="beta-N-acetylhexosaminidase" evidence="6">
    <location>
        <begin position="20"/>
        <end position="544"/>
    </location>
</feature>
<dbReference type="PRINTS" id="PR00738">
    <property type="entry name" value="GLHYDRLASE20"/>
</dbReference>
<keyword evidence="10" id="KW-1185">Reference proteome</keyword>
<organism evidence="9 10">
    <name type="scientific">Flavihumibacter fluminis</name>
    <dbReference type="NCBI Taxonomy" id="2909236"/>
    <lineage>
        <taxon>Bacteria</taxon>
        <taxon>Pseudomonadati</taxon>
        <taxon>Bacteroidota</taxon>
        <taxon>Chitinophagia</taxon>
        <taxon>Chitinophagales</taxon>
        <taxon>Chitinophagaceae</taxon>
        <taxon>Flavihumibacter</taxon>
    </lineage>
</organism>
<dbReference type="InterPro" id="IPR025705">
    <property type="entry name" value="Beta_hexosaminidase_sua/sub"/>
</dbReference>
<feature type="signal peptide" evidence="6">
    <location>
        <begin position="1"/>
        <end position="19"/>
    </location>
</feature>
<evidence type="ECO:0000256" key="6">
    <source>
        <dbReference type="SAM" id="SignalP"/>
    </source>
</evidence>
<gene>
    <name evidence="9" type="ORF">L0U88_20085</name>
</gene>
<protein>
    <recommendedName>
        <fullName evidence="3">beta-N-acetylhexosaminidase</fullName>
        <ecNumber evidence="3">3.2.1.52</ecNumber>
    </recommendedName>
</protein>
<comment type="catalytic activity">
    <reaction evidence="1">
        <text>Hydrolysis of terminal non-reducing N-acetyl-D-hexosamine residues in N-acetyl-beta-D-hexosaminides.</text>
        <dbReference type="EC" id="3.2.1.52"/>
    </reaction>
</comment>
<dbReference type="PANTHER" id="PTHR22600:SF57">
    <property type="entry name" value="BETA-N-ACETYLHEXOSAMINIDASE"/>
    <property type="match status" value="1"/>
</dbReference>
<evidence type="ECO:0000256" key="5">
    <source>
        <dbReference type="ARBA" id="ARBA00023295"/>
    </source>
</evidence>
<keyword evidence="5" id="KW-0326">Glycosidase</keyword>
<keyword evidence="4" id="KW-0378">Hydrolase</keyword>
<sequence length="544" mass="62256">MIRILLLATVVSISFFASAQSKPAIVPQPVQMEMLPGKGFQLSAATSIVTDSSWMAQANYFQQEIARQTDLVLPVRMANNNEKPGQQAIYLVKDSLSLKRPEIYLLRVDQGTVKLSAASVRGLVNGMQSFFQLLPLKVVTSIELPALSILDYPRFSYRGMHLDVVRHIFPVDYIKKYIDYLTFHKFNTFHWHLTDDQGWRWEVNSYPKLNSIGSWRDSTLIGHFKDQPARYDGKRYGGFYTKAEIREILEYAAVRGITVIPELDIPGHSRAAIAAYPEFSTRPDTTWNVATTWGMYNRQNNVLAPNEASFTFLRTIFRELTELFPSTYIHLGGDECSKLWWKQDPATQAFMKEKGLKDETALQTYFIEQVAAYLKESGRKAIGWHEIAEGELDTATLIMNWGNEKQALAAARKGFSLVMSPGKPFYFDHYQSKDPKDSLAIHGYNPLEGVYSYDPVPAAISKAGLAHKIIGGQANVWTEYMEYSTKVDYMIFPRMSAVSEALWTPAARKNYPDFLNRLEKTIIPRYQFWNSSWFPHYRQWGMID</sequence>
<evidence type="ECO:0000259" key="8">
    <source>
        <dbReference type="Pfam" id="PF02838"/>
    </source>
</evidence>
<feature type="domain" description="Glycoside hydrolase family 20 catalytic" evidence="7">
    <location>
        <begin position="155"/>
        <end position="505"/>
    </location>
</feature>
<keyword evidence="6" id="KW-0732">Signal</keyword>
<dbReference type="InterPro" id="IPR015883">
    <property type="entry name" value="Glyco_hydro_20_cat"/>
</dbReference>
<feature type="domain" description="Beta-hexosaminidase bacterial type N-terminal" evidence="8">
    <location>
        <begin position="22"/>
        <end position="152"/>
    </location>
</feature>
<evidence type="ECO:0000313" key="9">
    <source>
        <dbReference type="EMBL" id="MCF1716952.1"/>
    </source>
</evidence>
<dbReference type="PIRSF" id="PIRSF001093">
    <property type="entry name" value="B-hxosamndse_ab_euk"/>
    <property type="match status" value="1"/>
</dbReference>
<name>A0ABS9BMK1_9BACT</name>
<dbReference type="Pfam" id="PF00728">
    <property type="entry name" value="Glyco_hydro_20"/>
    <property type="match status" value="1"/>
</dbReference>
<dbReference type="InterPro" id="IPR029018">
    <property type="entry name" value="Hex-like_dom2"/>
</dbReference>
<comment type="caution">
    <text evidence="9">The sequence shown here is derived from an EMBL/GenBank/DDBJ whole genome shotgun (WGS) entry which is preliminary data.</text>
</comment>
<evidence type="ECO:0000256" key="1">
    <source>
        <dbReference type="ARBA" id="ARBA00001231"/>
    </source>
</evidence>
<dbReference type="InterPro" id="IPR015882">
    <property type="entry name" value="HEX_bac_N"/>
</dbReference>
<comment type="similarity">
    <text evidence="2">Belongs to the glycosyl hydrolase 20 family.</text>
</comment>
<dbReference type="Gene3D" id="3.30.379.10">
    <property type="entry name" value="Chitobiase/beta-hexosaminidase domain 2-like"/>
    <property type="match status" value="1"/>
</dbReference>
<dbReference type="RefSeq" id="WP_234868569.1">
    <property type="nucleotide sequence ID" value="NZ_JAKEVY010000007.1"/>
</dbReference>
<evidence type="ECO:0000256" key="4">
    <source>
        <dbReference type="ARBA" id="ARBA00022801"/>
    </source>
</evidence>
<dbReference type="SUPFAM" id="SSF51445">
    <property type="entry name" value="(Trans)glycosidases"/>
    <property type="match status" value="1"/>
</dbReference>
<dbReference type="PANTHER" id="PTHR22600">
    <property type="entry name" value="BETA-HEXOSAMINIDASE"/>
    <property type="match status" value="1"/>
</dbReference>
<evidence type="ECO:0000313" key="10">
    <source>
        <dbReference type="Proteomes" id="UP001200145"/>
    </source>
</evidence>
<dbReference type="EC" id="3.2.1.52" evidence="3"/>
<evidence type="ECO:0000259" key="7">
    <source>
        <dbReference type="Pfam" id="PF00728"/>
    </source>
</evidence>
<evidence type="ECO:0000256" key="3">
    <source>
        <dbReference type="ARBA" id="ARBA00012663"/>
    </source>
</evidence>
<accession>A0ABS9BMK1</accession>
<dbReference type="Proteomes" id="UP001200145">
    <property type="component" value="Unassembled WGS sequence"/>
</dbReference>
<dbReference type="SUPFAM" id="SSF55545">
    <property type="entry name" value="beta-N-acetylhexosaminidase-like domain"/>
    <property type="match status" value="1"/>
</dbReference>
<evidence type="ECO:0000256" key="2">
    <source>
        <dbReference type="ARBA" id="ARBA00006285"/>
    </source>
</evidence>
<dbReference type="Pfam" id="PF02838">
    <property type="entry name" value="Glyco_hydro_20b"/>
    <property type="match status" value="1"/>
</dbReference>
<proteinExistence type="inferred from homology"/>
<dbReference type="EMBL" id="JAKEVY010000007">
    <property type="protein sequence ID" value="MCF1716952.1"/>
    <property type="molecule type" value="Genomic_DNA"/>
</dbReference>
<dbReference type="Gene3D" id="3.20.20.80">
    <property type="entry name" value="Glycosidases"/>
    <property type="match status" value="1"/>
</dbReference>
<dbReference type="InterPro" id="IPR017853">
    <property type="entry name" value="GH"/>
</dbReference>
<reference evidence="9 10" key="1">
    <citation type="submission" date="2022-01" db="EMBL/GenBank/DDBJ databases">
        <title>Flavihumibacter sp. nov., isolated from sediment of a river.</title>
        <authorList>
            <person name="Liu H."/>
        </authorList>
    </citation>
    <scope>NUCLEOTIDE SEQUENCE [LARGE SCALE GENOMIC DNA]</scope>
    <source>
        <strain evidence="9 10">RY-1</strain>
    </source>
</reference>
<dbReference type="CDD" id="cd06563">
    <property type="entry name" value="GH20_chitobiase-like"/>
    <property type="match status" value="1"/>
</dbReference>